<dbReference type="Pfam" id="PF14226">
    <property type="entry name" value="DIOX_N"/>
    <property type="match status" value="1"/>
</dbReference>
<dbReference type="InterPro" id="IPR044861">
    <property type="entry name" value="IPNS-like_FE2OG_OXY"/>
</dbReference>
<accession>A0A2U1QFG6</accession>
<dbReference type="PROSITE" id="PS51471">
    <property type="entry name" value="FE2OG_OXY"/>
    <property type="match status" value="1"/>
</dbReference>
<dbReference type="PANTHER" id="PTHR10209:SF590">
    <property type="entry name" value="2-OXOGLUTARATE (2OG) AND FE(II)-DEPENDENT OXYGENASE SUPERFAMILY PROTEIN"/>
    <property type="match status" value="1"/>
</dbReference>
<dbReference type="Proteomes" id="UP000245207">
    <property type="component" value="Unassembled WGS sequence"/>
</dbReference>
<dbReference type="GO" id="GO:0051213">
    <property type="term" value="F:dioxygenase activity"/>
    <property type="evidence" value="ECO:0007669"/>
    <property type="project" value="UniProtKB-ARBA"/>
</dbReference>
<feature type="region of interest" description="Disordered" evidence="6">
    <location>
        <begin position="83"/>
        <end position="108"/>
    </location>
</feature>
<protein>
    <submittedName>
        <fullName evidence="8">2-oxoglutarate (2OG) and Fe(II)-dependent oxygenase superfamily protein</fullName>
    </submittedName>
</protein>
<evidence type="ECO:0000256" key="2">
    <source>
        <dbReference type="ARBA" id="ARBA00022723"/>
    </source>
</evidence>
<dbReference type="InterPro" id="IPR027443">
    <property type="entry name" value="IPNS-like_sf"/>
</dbReference>
<dbReference type="GO" id="GO:0016705">
    <property type="term" value="F:oxidoreductase activity, acting on paired donors, with incorporation or reduction of molecular oxygen"/>
    <property type="evidence" value="ECO:0007669"/>
    <property type="project" value="UniProtKB-ARBA"/>
</dbReference>
<dbReference type="EMBL" id="PKPP01000163">
    <property type="protein sequence ID" value="PWA96717.1"/>
    <property type="molecule type" value="Genomic_DNA"/>
</dbReference>
<dbReference type="OrthoDB" id="1843677at2759"/>
<dbReference type="Pfam" id="PF03171">
    <property type="entry name" value="2OG-FeII_Oxy"/>
    <property type="match status" value="1"/>
</dbReference>
<keyword evidence="9" id="KW-1185">Reference proteome</keyword>
<feature type="compositionally biased region" description="Basic and acidic residues" evidence="6">
    <location>
        <begin position="83"/>
        <end position="98"/>
    </location>
</feature>
<reference evidence="8 9" key="1">
    <citation type="journal article" date="2018" name="Mol. Plant">
        <title>The genome of Artemisia annua provides insight into the evolution of Asteraceae family and artemisinin biosynthesis.</title>
        <authorList>
            <person name="Shen Q."/>
            <person name="Zhang L."/>
            <person name="Liao Z."/>
            <person name="Wang S."/>
            <person name="Yan T."/>
            <person name="Shi P."/>
            <person name="Liu M."/>
            <person name="Fu X."/>
            <person name="Pan Q."/>
            <person name="Wang Y."/>
            <person name="Lv Z."/>
            <person name="Lu X."/>
            <person name="Zhang F."/>
            <person name="Jiang W."/>
            <person name="Ma Y."/>
            <person name="Chen M."/>
            <person name="Hao X."/>
            <person name="Li L."/>
            <person name="Tang Y."/>
            <person name="Lv G."/>
            <person name="Zhou Y."/>
            <person name="Sun X."/>
            <person name="Brodelius P.E."/>
            <person name="Rose J.K.C."/>
            <person name="Tang K."/>
        </authorList>
    </citation>
    <scope>NUCLEOTIDE SEQUENCE [LARGE SCALE GENOMIC DNA]</scope>
    <source>
        <strain evidence="9">cv. Huhao1</strain>
        <tissue evidence="8">Leaf</tissue>
    </source>
</reference>
<dbReference type="AlphaFoldDB" id="A0A2U1QFG6"/>
<evidence type="ECO:0000256" key="3">
    <source>
        <dbReference type="ARBA" id="ARBA00023002"/>
    </source>
</evidence>
<dbReference type="GO" id="GO:0046872">
    <property type="term" value="F:metal ion binding"/>
    <property type="evidence" value="ECO:0007669"/>
    <property type="project" value="UniProtKB-KW"/>
</dbReference>
<proteinExistence type="inferred from homology"/>
<dbReference type="PRINTS" id="PR00682">
    <property type="entry name" value="IPNSYNTHASE"/>
</dbReference>
<dbReference type="PANTHER" id="PTHR10209">
    <property type="entry name" value="OXIDOREDUCTASE, 2OG-FE II OXYGENASE FAMILY PROTEIN"/>
    <property type="match status" value="1"/>
</dbReference>
<gene>
    <name evidence="8" type="ORF">CTI12_AA036770</name>
</gene>
<keyword evidence="2 5" id="KW-0479">Metal-binding</keyword>
<dbReference type="SUPFAM" id="SSF51197">
    <property type="entry name" value="Clavaminate synthase-like"/>
    <property type="match status" value="1"/>
</dbReference>
<organism evidence="8 9">
    <name type="scientific">Artemisia annua</name>
    <name type="common">Sweet wormwood</name>
    <dbReference type="NCBI Taxonomy" id="35608"/>
    <lineage>
        <taxon>Eukaryota</taxon>
        <taxon>Viridiplantae</taxon>
        <taxon>Streptophyta</taxon>
        <taxon>Embryophyta</taxon>
        <taxon>Tracheophyta</taxon>
        <taxon>Spermatophyta</taxon>
        <taxon>Magnoliopsida</taxon>
        <taxon>eudicotyledons</taxon>
        <taxon>Gunneridae</taxon>
        <taxon>Pentapetalae</taxon>
        <taxon>asterids</taxon>
        <taxon>campanulids</taxon>
        <taxon>Asterales</taxon>
        <taxon>Asteraceae</taxon>
        <taxon>Asteroideae</taxon>
        <taxon>Anthemideae</taxon>
        <taxon>Artemisiinae</taxon>
        <taxon>Artemisia</taxon>
    </lineage>
</organism>
<feature type="domain" description="Fe2OG dioxygenase" evidence="7">
    <location>
        <begin position="164"/>
        <end position="269"/>
    </location>
</feature>
<dbReference type="FunFam" id="2.60.120.330:FF:000006">
    <property type="entry name" value="2-oxoglutarate-Fe(II) type oxidoreductase hxnY"/>
    <property type="match status" value="1"/>
</dbReference>
<comment type="caution">
    <text evidence="8">The sequence shown here is derived from an EMBL/GenBank/DDBJ whole genome shotgun (WGS) entry which is preliminary data.</text>
</comment>
<evidence type="ECO:0000256" key="6">
    <source>
        <dbReference type="SAM" id="MobiDB-lite"/>
    </source>
</evidence>
<evidence type="ECO:0000256" key="1">
    <source>
        <dbReference type="ARBA" id="ARBA00008056"/>
    </source>
</evidence>
<dbReference type="Gene3D" id="2.60.120.330">
    <property type="entry name" value="B-lactam Antibiotic, Isopenicillin N Synthase, Chain"/>
    <property type="match status" value="1"/>
</dbReference>
<dbReference type="InterPro" id="IPR005123">
    <property type="entry name" value="Oxoglu/Fe-dep_dioxygenase_dom"/>
</dbReference>
<evidence type="ECO:0000256" key="4">
    <source>
        <dbReference type="ARBA" id="ARBA00023004"/>
    </source>
</evidence>
<comment type="similarity">
    <text evidence="1 5">Belongs to the iron/ascorbate-dependent oxidoreductase family.</text>
</comment>
<evidence type="ECO:0000313" key="8">
    <source>
        <dbReference type="EMBL" id="PWA96717.1"/>
    </source>
</evidence>
<sequence length="309" mass="35064">MAGCAELPLIDLSSSDRIATAISIRQACMEYGFFYLINHGVEEELLQNVVDQSNKFFSLSIEEKMKLGRKDEDFGYAPLYSENHDHSTSSKGDSKETFHIGPLDGEESLQNQWPSKELLPSWRFVMEKYYKMLLSTGKRLSSLIALALNLEEDFFEKIGAVDRPSAFLRLLHYPGDMGVSDEVVYGASAHSDYGMMTLLATDAVPGLQVCREKNKHPRTWENVTHVKGAFIVNLGDMMERWTNCLFRSTLHRVMPTGKERYSVAFFMDPNPNCIVECLKSCCSESSPPRFPPILSGDYLRERIHDAYSK</sequence>
<name>A0A2U1QFG6_ARTAN</name>
<dbReference type="InterPro" id="IPR026992">
    <property type="entry name" value="DIOX_N"/>
</dbReference>
<evidence type="ECO:0000259" key="7">
    <source>
        <dbReference type="PROSITE" id="PS51471"/>
    </source>
</evidence>
<evidence type="ECO:0000313" key="9">
    <source>
        <dbReference type="Proteomes" id="UP000245207"/>
    </source>
</evidence>
<keyword evidence="4 5" id="KW-0408">Iron</keyword>
<keyword evidence="3 5" id="KW-0560">Oxidoreductase</keyword>
<evidence type="ECO:0000256" key="5">
    <source>
        <dbReference type="RuleBase" id="RU003682"/>
    </source>
</evidence>